<organism evidence="1 2">
    <name type="scientific">Nocardiopsis metallicus</name>
    <dbReference type="NCBI Taxonomy" id="179819"/>
    <lineage>
        <taxon>Bacteria</taxon>
        <taxon>Bacillati</taxon>
        <taxon>Actinomycetota</taxon>
        <taxon>Actinomycetes</taxon>
        <taxon>Streptosporangiales</taxon>
        <taxon>Nocardiopsidaceae</taxon>
        <taxon>Nocardiopsis</taxon>
    </lineage>
</organism>
<reference evidence="1 2" key="1">
    <citation type="submission" date="2020-08" db="EMBL/GenBank/DDBJ databases">
        <title>Sequencing the genomes of 1000 actinobacteria strains.</title>
        <authorList>
            <person name="Klenk H.-P."/>
        </authorList>
    </citation>
    <scope>NUCLEOTIDE SEQUENCE [LARGE SCALE GENOMIC DNA]</scope>
    <source>
        <strain evidence="1 2">DSM 44598</strain>
    </source>
</reference>
<keyword evidence="2" id="KW-1185">Reference proteome</keyword>
<dbReference type="Proteomes" id="UP000579647">
    <property type="component" value="Unassembled WGS sequence"/>
</dbReference>
<dbReference type="RefSeq" id="WP_281387130.1">
    <property type="nucleotide sequence ID" value="NZ_BAAAKM010000007.1"/>
</dbReference>
<dbReference type="EMBL" id="JACHDO010000001">
    <property type="protein sequence ID" value="MBB5493362.1"/>
    <property type="molecule type" value="Genomic_DNA"/>
</dbReference>
<accession>A0A840WB62</accession>
<gene>
    <name evidence="1" type="ORF">HNR07_004499</name>
</gene>
<name>A0A840WB62_9ACTN</name>
<sequence>MSTTAVPVAPLESTVAVVVPSTVSQLPMLPENGADSDCSCVMKV</sequence>
<evidence type="ECO:0000313" key="1">
    <source>
        <dbReference type="EMBL" id="MBB5493362.1"/>
    </source>
</evidence>
<evidence type="ECO:0000313" key="2">
    <source>
        <dbReference type="Proteomes" id="UP000579647"/>
    </source>
</evidence>
<dbReference type="AlphaFoldDB" id="A0A840WB62"/>
<comment type="caution">
    <text evidence="1">The sequence shown here is derived from an EMBL/GenBank/DDBJ whole genome shotgun (WGS) entry which is preliminary data.</text>
</comment>
<protein>
    <submittedName>
        <fullName evidence="1">Uncharacterized protein</fullName>
    </submittedName>
</protein>
<proteinExistence type="predicted"/>